<feature type="binding site" evidence="10">
    <location>
        <position position="108"/>
    </location>
    <ligand>
        <name>L-histidine</name>
        <dbReference type="ChEBI" id="CHEBI:57595"/>
    </ligand>
</feature>
<comment type="subunit">
    <text evidence="9">Heteromultimer composed of HisG and HisZ subunits.</text>
</comment>
<protein>
    <recommendedName>
        <fullName evidence="4 9">ATP phosphoribosyltransferase regulatory subunit</fullName>
    </recommendedName>
</protein>
<organism evidence="12 13">
    <name type="scientific">Haliovirga abyssi</name>
    <dbReference type="NCBI Taxonomy" id="2996794"/>
    <lineage>
        <taxon>Bacteria</taxon>
        <taxon>Fusobacteriati</taxon>
        <taxon>Fusobacteriota</taxon>
        <taxon>Fusobacteriia</taxon>
        <taxon>Fusobacteriales</taxon>
        <taxon>Haliovirgaceae</taxon>
        <taxon>Haliovirga</taxon>
    </lineage>
</organism>
<dbReference type="Proteomes" id="UP001321582">
    <property type="component" value="Chromosome"/>
</dbReference>
<feature type="binding site" evidence="10">
    <location>
        <begin position="260"/>
        <end position="261"/>
    </location>
    <ligand>
        <name>L-histidine</name>
        <dbReference type="ChEBI" id="CHEBI:57595"/>
    </ligand>
</feature>
<comment type="similarity">
    <text evidence="3 9">Belongs to the class-II aminoacyl-tRNA synthetase family. HisZ subfamily.</text>
</comment>
<keyword evidence="7 9" id="KW-0368">Histidine biosynthesis</keyword>
<dbReference type="InterPro" id="IPR041715">
    <property type="entry name" value="HisRS-like_core"/>
</dbReference>
<evidence type="ECO:0000256" key="9">
    <source>
        <dbReference type="HAMAP-Rule" id="MF_00125"/>
    </source>
</evidence>
<evidence type="ECO:0000256" key="8">
    <source>
        <dbReference type="ARBA" id="ARBA00025246"/>
    </source>
</evidence>
<dbReference type="GO" id="GO:0000105">
    <property type="term" value="P:L-histidine biosynthetic process"/>
    <property type="evidence" value="ECO:0007669"/>
    <property type="project" value="UniProtKB-UniRule"/>
</dbReference>
<dbReference type="GO" id="GO:0016757">
    <property type="term" value="F:glycosyltransferase activity"/>
    <property type="evidence" value="ECO:0007669"/>
    <property type="project" value="UniProtKB-KW"/>
</dbReference>
<dbReference type="GO" id="GO:0005737">
    <property type="term" value="C:cytoplasm"/>
    <property type="evidence" value="ECO:0007669"/>
    <property type="project" value="UniProtKB-SubCell"/>
</dbReference>
<evidence type="ECO:0000256" key="4">
    <source>
        <dbReference type="ARBA" id="ARBA00020397"/>
    </source>
</evidence>
<dbReference type="RefSeq" id="WP_307904509.1">
    <property type="nucleotide sequence ID" value="NZ_AP027059.1"/>
</dbReference>
<dbReference type="CDD" id="cd00773">
    <property type="entry name" value="HisRS-like_core"/>
    <property type="match status" value="1"/>
</dbReference>
<dbReference type="GO" id="GO:0004821">
    <property type="term" value="F:histidine-tRNA ligase activity"/>
    <property type="evidence" value="ECO:0007669"/>
    <property type="project" value="TreeGrafter"/>
</dbReference>
<evidence type="ECO:0000256" key="7">
    <source>
        <dbReference type="ARBA" id="ARBA00023102"/>
    </source>
</evidence>
<evidence type="ECO:0000256" key="5">
    <source>
        <dbReference type="ARBA" id="ARBA00022490"/>
    </source>
</evidence>
<dbReference type="PIRSF" id="PIRSF001549">
    <property type="entry name" value="His-tRNA_synth"/>
    <property type="match status" value="1"/>
</dbReference>
<dbReference type="PANTHER" id="PTHR43707">
    <property type="entry name" value="HISTIDYL-TRNA SYNTHETASE"/>
    <property type="match status" value="1"/>
</dbReference>
<gene>
    <name evidence="9 12" type="primary">hisZ</name>
    <name evidence="12" type="ORF">HLVA_01260</name>
</gene>
<dbReference type="AlphaFoldDB" id="A0AAU9DIF0"/>
<proteinExistence type="inferred from homology"/>
<comment type="function">
    <text evidence="8 9">Required for the first step of histidine biosynthesis. May allow the feedback regulation of ATP phosphoribosyltransferase activity by histidine.</text>
</comment>
<comment type="pathway">
    <text evidence="2 9">Amino-acid biosynthesis; L-histidine biosynthesis; L-histidine from 5-phospho-alpha-D-ribose 1-diphosphate: step 1/9.</text>
</comment>
<dbReference type="HAMAP" id="MF_00125">
    <property type="entry name" value="HisZ"/>
    <property type="match status" value="1"/>
</dbReference>
<dbReference type="InterPro" id="IPR004516">
    <property type="entry name" value="HisRS/HisZ"/>
</dbReference>
<keyword evidence="6 9" id="KW-0028">Amino-acid biosynthesis</keyword>
<accession>A0AAU9DIF0</accession>
<evidence type="ECO:0000313" key="12">
    <source>
        <dbReference type="EMBL" id="BDU49557.1"/>
    </source>
</evidence>
<dbReference type="GO" id="GO:0006427">
    <property type="term" value="P:histidyl-tRNA aminoacylation"/>
    <property type="evidence" value="ECO:0007669"/>
    <property type="project" value="TreeGrafter"/>
</dbReference>
<feature type="binding site" evidence="10">
    <location>
        <begin position="78"/>
        <end position="80"/>
    </location>
    <ligand>
        <name>L-histidine</name>
        <dbReference type="ChEBI" id="CHEBI:57595"/>
    </ligand>
</feature>
<evidence type="ECO:0000256" key="3">
    <source>
        <dbReference type="ARBA" id="ARBA00005539"/>
    </source>
</evidence>
<comment type="miscellaneous">
    <text evidence="9">This function is generally fulfilled by the C-terminal part of HisG, which is missing in some bacteria such as this one.</text>
</comment>
<dbReference type="PROSITE" id="PS50862">
    <property type="entry name" value="AA_TRNA_LIGASE_II"/>
    <property type="match status" value="1"/>
</dbReference>
<evidence type="ECO:0000256" key="2">
    <source>
        <dbReference type="ARBA" id="ARBA00004667"/>
    </source>
</evidence>
<dbReference type="Gene3D" id="3.30.930.10">
    <property type="entry name" value="Bira Bifunctional Protein, Domain 2"/>
    <property type="match status" value="1"/>
</dbReference>
<evidence type="ECO:0000256" key="6">
    <source>
        <dbReference type="ARBA" id="ARBA00022605"/>
    </source>
</evidence>
<evidence type="ECO:0000256" key="1">
    <source>
        <dbReference type="ARBA" id="ARBA00004496"/>
    </source>
</evidence>
<dbReference type="PANTHER" id="PTHR43707:SF6">
    <property type="entry name" value="ATP PHOSPHORIBOSYLTRANSFERASE REGULATORY SUBUNIT"/>
    <property type="match status" value="1"/>
</dbReference>
<keyword evidence="5 9" id="KW-0963">Cytoplasm</keyword>
<dbReference type="EMBL" id="AP027059">
    <property type="protein sequence ID" value="BDU49557.1"/>
    <property type="molecule type" value="Genomic_DNA"/>
</dbReference>
<keyword evidence="13" id="KW-1185">Reference proteome</keyword>
<dbReference type="InterPro" id="IPR045864">
    <property type="entry name" value="aa-tRNA-synth_II/BPL/LPL"/>
</dbReference>
<feature type="binding site" evidence="10">
    <location>
        <position position="256"/>
    </location>
    <ligand>
        <name>L-histidine</name>
        <dbReference type="ChEBI" id="CHEBI:57595"/>
    </ligand>
</feature>
<feature type="binding site" evidence="10">
    <location>
        <position position="126"/>
    </location>
    <ligand>
        <name>L-histidine</name>
        <dbReference type="ChEBI" id="CHEBI:57595"/>
    </ligand>
</feature>
<feature type="domain" description="Aminoacyl-transfer RNA synthetases class-II family profile" evidence="11">
    <location>
        <begin position="22"/>
        <end position="368"/>
    </location>
</feature>
<dbReference type="InterPro" id="IPR006195">
    <property type="entry name" value="aa-tRNA-synth_II"/>
</dbReference>
<comment type="subcellular location">
    <subcellularLocation>
        <location evidence="1 9">Cytoplasm</location>
    </subcellularLocation>
</comment>
<dbReference type="InterPro" id="IPR004517">
    <property type="entry name" value="HisZ"/>
</dbReference>
<keyword evidence="12" id="KW-0328">Glycosyltransferase</keyword>
<keyword evidence="12" id="KW-0808">Transferase</keyword>
<evidence type="ECO:0000259" key="11">
    <source>
        <dbReference type="PROSITE" id="PS50862"/>
    </source>
</evidence>
<reference evidence="12 13" key="1">
    <citation type="submission" date="2022-11" db="EMBL/GenBank/DDBJ databases">
        <title>Haliovirga abyssi gen. nov., sp. nov., a mesophilic fermentative bacterium isolated from the Iheya North hydrothermal field and the proposal of Haliovirgaceae fam. nov.</title>
        <authorList>
            <person name="Miyazaki U."/>
            <person name="Tame A."/>
            <person name="Miyazaki J."/>
            <person name="Takai K."/>
            <person name="Sawayama S."/>
            <person name="Kitajima M."/>
            <person name="Okamoto A."/>
            <person name="Nakagawa S."/>
        </authorList>
    </citation>
    <scope>NUCLEOTIDE SEQUENCE [LARGE SCALE GENOMIC DNA]</scope>
    <source>
        <strain evidence="12 13">IC12</strain>
    </source>
</reference>
<dbReference type="SUPFAM" id="SSF55681">
    <property type="entry name" value="Class II aaRS and biotin synthetases"/>
    <property type="match status" value="1"/>
</dbReference>
<evidence type="ECO:0000256" key="10">
    <source>
        <dbReference type="PIRSR" id="PIRSR001549-1"/>
    </source>
</evidence>
<sequence length="382" mass="44358">MALIPKGVKVYFGNSLKKKLWIENSIRDYFEKNYYNYIELPVYEYYDDIKENFSEDVQDEMFKFLDRDSGKILTLRPDMTSLLSKLIKLKKEKIKFPERIYYIGDVFRHHKIKSGVYREIAEAGVELIGGKDKDRSDLEIAVMAIELMKKLGLKNAKLEIGTVNLFKDICKKVNISNSDIKEIKKYLSGKDITSLSKIVKEKNYDEIILKLPSLIGKKDILKEVEGYDISEIEKLTTALDELGYENDYIIDLGIVRELEYYTGIVFNGLVEGYGDYILSGGRYDELMGEKAIGFVLKIDSIFELLEVKIKSELKGYYIYGSDYIKLMKKKKELLLKNEFVEISAGDLSESELKEYVKLKGFKYIYNIDTDEKISLEEDENDK</sequence>
<evidence type="ECO:0000313" key="13">
    <source>
        <dbReference type="Proteomes" id="UP001321582"/>
    </source>
</evidence>
<dbReference type="Pfam" id="PF13393">
    <property type="entry name" value="tRNA-synt_His"/>
    <property type="match status" value="1"/>
</dbReference>
<dbReference type="KEGG" id="haby:HLVA_01260"/>
<name>A0AAU9DIF0_9FUSO</name>